<dbReference type="Proteomes" id="UP001152888">
    <property type="component" value="Unassembled WGS sequence"/>
</dbReference>
<evidence type="ECO:0000313" key="7">
    <source>
        <dbReference type="EMBL" id="CAH1999973.1"/>
    </source>
</evidence>
<keyword evidence="1" id="KW-0479">Metal-binding</keyword>
<dbReference type="PANTHER" id="PTHR46927:SF3">
    <property type="entry name" value="THAP-TYPE DOMAIN-CONTAINING PROTEIN"/>
    <property type="match status" value="1"/>
</dbReference>
<evidence type="ECO:0000259" key="6">
    <source>
        <dbReference type="PROSITE" id="PS50950"/>
    </source>
</evidence>
<keyword evidence="3" id="KW-0862">Zinc</keyword>
<evidence type="ECO:0000256" key="1">
    <source>
        <dbReference type="ARBA" id="ARBA00022723"/>
    </source>
</evidence>
<dbReference type="SMART" id="SM00692">
    <property type="entry name" value="DM3"/>
    <property type="match status" value="1"/>
</dbReference>
<dbReference type="EMBL" id="CAKOFQ010007385">
    <property type="protein sequence ID" value="CAH1999973.1"/>
    <property type="molecule type" value="Genomic_DNA"/>
</dbReference>
<dbReference type="GO" id="GO:0003677">
    <property type="term" value="F:DNA binding"/>
    <property type="evidence" value="ECO:0007669"/>
    <property type="project" value="UniProtKB-UniRule"/>
</dbReference>
<dbReference type="SUPFAM" id="SSF57716">
    <property type="entry name" value="Glucocorticoid receptor-like (DNA-binding domain)"/>
    <property type="match status" value="1"/>
</dbReference>
<dbReference type="PANTHER" id="PTHR46927">
    <property type="entry name" value="AGAP005574-PA"/>
    <property type="match status" value="1"/>
</dbReference>
<dbReference type="InterPro" id="IPR052224">
    <property type="entry name" value="THAP_domain_protein"/>
</dbReference>
<evidence type="ECO:0000256" key="3">
    <source>
        <dbReference type="ARBA" id="ARBA00022833"/>
    </source>
</evidence>
<comment type="caution">
    <text evidence="7">The sequence shown here is derived from an EMBL/GenBank/DDBJ whole genome shotgun (WGS) entry which is preliminary data.</text>
</comment>
<dbReference type="Pfam" id="PF05485">
    <property type="entry name" value="THAP"/>
    <property type="match status" value="1"/>
</dbReference>
<protein>
    <recommendedName>
        <fullName evidence="6">THAP-type domain-containing protein</fullName>
    </recommendedName>
</protein>
<proteinExistence type="predicted"/>
<evidence type="ECO:0000256" key="2">
    <source>
        <dbReference type="ARBA" id="ARBA00022771"/>
    </source>
</evidence>
<accession>A0A9P0PVL7</accession>
<name>A0A9P0PVL7_ACAOB</name>
<dbReference type="InterPro" id="IPR006612">
    <property type="entry name" value="THAP_Znf"/>
</dbReference>
<dbReference type="GO" id="GO:0008270">
    <property type="term" value="F:zinc ion binding"/>
    <property type="evidence" value="ECO:0007669"/>
    <property type="project" value="UniProtKB-KW"/>
</dbReference>
<dbReference type="Gene3D" id="6.20.210.20">
    <property type="entry name" value="THAP domain"/>
    <property type="match status" value="1"/>
</dbReference>
<reference evidence="7" key="1">
    <citation type="submission" date="2022-03" db="EMBL/GenBank/DDBJ databases">
        <authorList>
            <person name="Sayadi A."/>
        </authorList>
    </citation>
    <scope>NUCLEOTIDE SEQUENCE</scope>
</reference>
<evidence type="ECO:0000313" key="8">
    <source>
        <dbReference type="Proteomes" id="UP001152888"/>
    </source>
</evidence>
<keyword evidence="2 5" id="KW-0863">Zinc-finger</keyword>
<dbReference type="PROSITE" id="PS50950">
    <property type="entry name" value="ZF_THAP"/>
    <property type="match status" value="1"/>
</dbReference>
<feature type="domain" description="THAP-type" evidence="6">
    <location>
        <begin position="1"/>
        <end position="84"/>
    </location>
</feature>
<dbReference type="AlphaFoldDB" id="A0A9P0PVL7"/>
<evidence type="ECO:0000256" key="4">
    <source>
        <dbReference type="ARBA" id="ARBA00023125"/>
    </source>
</evidence>
<dbReference type="InterPro" id="IPR038441">
    <property type="entry name" value="THAP_Znf_sf"/>
</dbReference>
<keyword evidence="4 5" id="KW-0238">DNA-binding</keyword>
<organism evidence="7 8">
    <name type="scientific">Acanthoscelides obtectus</name>
    <name type="common">Bean weevil</name>
    <name type="synonym">Bruchus obtectus</name>
    <dbReference type="NCBI Taxonomy" id="200917"/>
    <lineage>
        <taxon>Eukaryota</taxon>
        <taxon>Metazoa</taxon>
        <taxon>Ecdysozoa</taxon>
        <taxon>Arthropoda</taxon>
        <taxon>Hexapoda</taxon>
        <taxon>Insecta</taxon>
        <taxon>Pterygota</taxon>
        <taxon>Neoptera</taxon>
        <taxon>Endopterygota</taxon>
        <taxon>Coleoptera</taxon>
        <taxon>Polyphaga</taxon>
        <taxon>Cucujiformia</taxon>
        <taxon>Chrysomeloidea</taxon>
        <taxon>Chrysomelidae</taxon>
        <taxon>Bruchinae</taxon>
        <taxon>Bruchini</taxon>
        <taxon>Acanthoscelides</taxon>
    </lineage>
</organism>
<dbReference type="SMART" id="SM00980">
    <property type="entry name" value="THAP"/>
    <property type="match status" value="1"/>
</dbReference>
<evidence type="ECO:0000256" key="5">
    <source>
        <dbReference type="PROSITE-ProRule" id="PRU00309"/>
    </source>
</evidence>
<dbReference type="OrthoDB" id="7701410at2759"/>
<keyword evidence="8" id="KW-1185">Reference proteome</keyword>
<sequence>MVSCALQSCANRTEVDKKNTTGKTFHRFPRNADRCQLWVKFVNRGEWTPTRSSVICSKHFSEESFDRTTKFYVNLKPNAVPTIHPNQVGRITTCQDTSTIKYSIKT</sequence>
<gene>
    <name evidence="7" type="ORF">ACAOBT_LOCUS25275</name>
</gene>